<evidence type="ECO:0000256" key="1">
    <source>
        <dbReference type="SAM" id="MobiDB-lite"/>
    </source>
</evidence>
<proteinExistence type="predicted"/>
<name>A0A1X7SE84_AMPQE</name>
<protein>
    <submittedName>
        <fullName evidence="2">Uncharacterized protein</fullName>
    </submittedName>
</protein>
<feature type="compositionally biased region" description="Polar residues" evidence="1">
    <location>
        <begin position="98"/>
        <end position="108"/>
    </location>
</feature>
<organism evidence="2">
    <name type="scientific">Amphimedon queenslandica</name>
    <name type="common">Sponge</name>
    <dbReference type="NCBI Taxonomy" id="400682"/>
    <lineage>
        <taxon>Eukaryota</taxon>
        <taxon>Metazoa</taxon>
        <taxon>Porifera</taxon>
        <taxon>Demospongiae</taxon>
        <taxon>Heteroscleromorpha</taxon>
        <taxon>Haplosclerida</taxon>
        <taxon>Niphatidae</taxon>
        <taxon>Amphimedon</taxon>
    </lineage>
</organism>
<dbReference type="EnsemblMetazoa" id="Aqu2.1.00369_001">
    <property type="protein sequence ID" value="Aqu2.1.00369_001"/>
    <property type="gene ID" value="Aqu2.1.00369"/>
</dbReference>
<dbReference type="InParanoid" id="A0A1X7SE84"/>
<reference evidence="2" key="1">
    <citation type="submission" date="2017-05" db="UniProtKB">
        <authorList>
            <consortium name="EnsemblMetazoa"/>
        </authorList>
    </citation>
    <scope>IDENTIFICATION</scope>
</reference>
<feature type="region of interest" description="Disordered" evidence="1">
    <location>
        <begin position="89"/>
        <end position="108"/>
    </location>
</feature>
<evidence type="ECO:0000313" key="2">
    <source>
        <dbReference type="EnsemblMetazoa" id="Aqu2.1.00369_001"/>
    </source>
</evidence>
<accession>A0A1X7SE84</accession>
<dbReference type="AlphaFoldDB" id="A0A1X7SE84"/>
<sequence length="108" mass="11704">MSRPLPCFSSYDRNTAATCCLSHQTEEIDNEDRSSLYLSEPITETAQGGPDHCSLVTGVADRAGVAKDQVEKTSQLVTGVIVGQKTLHQYHGPKSDAQKTTSQIVHDD</sequence>